<feature type="transmembrane region" description="Helical" evidence="2">
    <location>
        <begin position="152"/>
        <end position="174"/>
    </location>
</feature>
<evidence type="ECO:0000256" key="1">
    <source>
        <dbReference type="SAM" id="MobiDB-lite"/>
    </source>
</evidence>
<keyword evidence="5" id="KW-1185">Reference proteome</keyword>
<evidence type="ECO:0000313" key="4">
    <source>
        <dbReference type="EMBL" id="KAK8934819.1"/>
    </source>
</evidence>
<comment type="caution">
    <text evidence="4">The sequence shown here is derived from an EMBL/GenBank/DDBJ whole genome shotgun (WGS) entry which is preliminary data.</text>
</comment>
<name>A0AAP0G2U9_9ASPA</name>
<dbReference type="EMBL" id="JBBWWQ010000012">
    <property type="protein sequence ID" value="KAK8934819.1"/>
    <property type="molecule type" value="Genomic_DNA"/>
</dbReference>
<dbReference type="PANTHER" id="PTHR22166:SF12">
    <property type="entry name" value="ENDOPLASMIC RETICULUM JUNCTION FORMATION PROTEIN LUNAPARK"/>
    <property type="match status" value="1"/>
</dbReference>
<dbReference type="PANTHER" id="PTHR22166">
    <property type="entry name" value="ENDOPLASMIC RETICULUM JUNCTION FORMATION PROTEIN LUNAPARK"/>
    <property type="match status" value="1"/>
</dbReference>
<feature type="compositionally biased region" description="Low complexity" evidence="1">
    <location>
        <begin position="427"/>
        <end position="444"/>
    </location>
</feature>
<evidence type="ECO:0000313" key="5">
    <source>
        <dbReference type="Proteomes" id="UP001418222"/>
    </source>
</evidence>
<proteinExistence type="predicted"/>
<feature type="region of interest" description="Disordered" evidence="1">
    <location>
        <begin position="76"/>
        <end position="105"/>
    </location>
</feature>
<evidence type="ECO:0000259" key="3">
    <source>
        <dbReference type="Pfam" id="PF10058"/>
    </source>
</evidence>
<feature type="domain" description="Lunapark zinc ribbon" evidence="3">
    <location>
        <begin position="358"/>
        <end position="407"/>
    </location>
</feature>
<protein>
    <recommendedName>
        <fullName evidence="3">Lunapark zinc ribbon domain-containing protein</fullName>
    </recommendedName>
</protein>
<dbReference type="InterPro" id="IPR019273">
    <property type="entry name" value="Lunapark_Znf"/>
</dbReference>
<sequence length="466" mass="51018">MRFKKSYQNSQSGCSKSCKGVLSHQKSLSFPLQLVPHSSLPDRSPTPSRFVRLSGDYSSPEFCNPVFSSLEMAGEDAAADGEDTTTSSSAANPQKKGGAAAKSKQKRMVTRMWRGIFGGGGDDYEKRLSYLSKEEASVHARMKRRAIRSRGTSRNIIVLSAVLEVIAMTYAFLMTRFLDLDWRMRAIRMLPMFALPVISFLIYSALKNLTRMLERKDQKTLEKLRAERQAKIDELKEKTNYYTTQQLIQRYDLDPAAKAAAATVLASKLGADSGLKVFLGDESAAATGKSNDTEIIQSKGLRNRKPSHARSNSTGALQQFSGDDASINYNTEEDEVALQNQTFVEHYKGPNPNDGGLLARILNLLVGEDPTQSYALICGNCHMHNGLARKEDYPYITYYCPHCHALNGSQQAEDLLPDSSSGRATPGTSSDGSIHSSTSSLTGTPVSSKLSPLQGLPEGIEEVSGM</sequence>
<dbReference type="AlphaFoldDB" id="A0AAP0G2U9"/>
<dbReference type="GO" id="GO:0071782">
    <property type="term" value="C:endoplasmic reticulum tubular network"/>
    <property type="evidence" value="ECO:0007669"/>
    <property type="project" value="TreeGrafter"/>
</dbReference>
<gene>
    <name evidence="4" type="ORF">KSP39_PZI014861</name>
</gene>
<feature type="compositionally biased region" description="Low complexity" evidence="1">
    <location>
        <begin position="84"/>
        <end position="102"/>
    </location>
</feature>
<dbReference type="InterPro" id="IPR040115">
    <property type="entry name" value="Lnp"/>
</dbReference>
<dbReference type="GO" id="GO:0071786">
    <property type="term" value="P:endoplasmic reticulum tubular network organization"/>
    <property type="evidence" value="ECO:0007669"/>
    <property type="project" value="InterPro"/>
</dbReference>
<reference evidence="4 5" key="1">
    <citation type="journal article" date="2022" name="Nat. Plants">
        <title>Genomes of leafy and leafless Platanthera orchids illuminate the evolution of mycoheterotrophy.</title>
        <authorList>
            <person name="Li M.H."/>
            <person name="Liu K.W."/>
            <person name="Li Z."/>
            <person name="Lu H.C."/>
            <person name="Ye Q.L."/>
            <person name="Zhang D."/>
            <person name="Wang J.Y."/>
            <person name="Li Y.F."/>
            <person name="Zhong Z.M."/>
            <person name="Liu X."/>
            <person name="Yu X."/>
            <person name="Liu D.K."/>
            <person name="Tu X.D."/>
            <person name="Liu B."/>
            <person name="Hao Y."/>
            <person name="Liao X.Y."/>
            <person name="Jiang Y.T."/>
            <person name="Sun W.H."/>
            <person name="Chen J."/>
            <person name="Chen Y.Q."/>
            <person name="Ai Y."/>
            <person name="Zhai J.W."/>
            <person name="Wu S.S."/>
            <person name="Zhou Z."/>
            <person name="Hsiao Y.Y."/>
            <person name="Wu W.L."/>
            <person name="Chen Y.Y."/>
            <person name="Lin Y.F."/>
            <person name="Hsu J.L."/>
            <person name="Li C.Y."/>
            <person name="Wang Z.W."/>
            <person name="Zhao X."/>
            <person name="Zhong W.Y."/>
            <person name="Ma X.K."/>
            <person name="Ma L."/>
            <person name="Huang J."/>
            <person name="Chen G.Z."/>
            <person name="Huang M.Z."/>
            <person name="Huang L."/>
            <person name="Peng D.H."/>
            <person name="Luo Y.B."/>
            <person name="Zou S.Q."/>
            <person name="Chen S.P."/>
            <person name="Lan S."/>
            <person name="Tsai W.C."/>
            <person name="Van de Peer Y."/>
            <person name="Liu Z.J."/>
        </authorList>
    </citation>
    <scope>NUCLEOTIDE SEQUENCE [LARGE SCALE GENOMIC DNA]</scope>
    <source>
        <strain evidence="4">Lor287</strain>
    </source>
</reference>
<keyword evidence="2" id="KW-1133">Transmembrane helix</keyword>
<organism evidence="4 5">
    <name type="scientific">Platanthera zijinensis</name>
    <dbReference type="NCBI Taxonomy" id="2320716"/>
    <lineage>
        <taxon>Eukaryota</taxon>
        <taxon>Viridiplantae</taxon>
        <taxon>Streptophyta</taxon>
        <taxon>Embryophyta</taxon>
        <taxon>Tracheophyta</taxon>
        <taxon>Spermatophyta</taxon>
        <taxon>Magnoliopsida</taxon>
        <taxon>Liliopsida</taxon>
        <taxon>Asparagales</taxon>
        <taxon>Orchidaceae</taxon>
        <taxon>Orchidoideae</taxon>
        <taxon>Orchideae</taxon>
        <taxon>Orchidinae</taxon>
        <taxon>Platanthera</taxon>
    </lineage>
</organism>
<keyword evidence="2" id="KW-0472">Membrane</keyword>
<feature type="region of interest" description="Disordered" evidence="1">
    <location>
        <begin position="414"/>
        <end position="466"/>
    </location>
</feature>
<evidence type="ECO:0000256" key="2">
    <source>
        <dbReference type="SAM" id="Phobius"/>
    </source>
</evidence>
<feature type="region of interest" description="Disordered" evidence="1">
    <location>
        <begin position="300"/>
        <end position="322"/>
    </location>
</feature>
<dbReference type="Pfam" id="PF10058">
    <property type="entry name" value="Zn_ribbon_10"/>
    <property type="match status" value="1"/>
</dbReference>
<feature type="transmembrane region" description="Helical" evidence="2">
    <location>
        <begin position="186"/>
        <end position="206"/>
    </location>
</feature>
<feature type="compositionally biased region" description="Polar residues" evidence="1">
    <location>
        <begin position="414"/>
        <end position="423"/>
    </location>
</feature>
<keyword evidence="2" id="KW-0812">Transmembrane</keyword>
<accession>A0AAP0G2U9</accession>
<feature type="compositionally biased region" description="Polar residues" evidence="1">
    <location>
        <begin position="309"/>
        <end position="321"/>
    </location>
</feature>
<dbReference type="Proteomes" id="UP001418222">
    <property type="component" value="Unassembled WGS sequence"/>
</dbReference>